<dbReference type="InterPro" id="IPR014014">
    <property type="entry name" value="RNA_helicase_DEAD_Q_motif"/>
</dbReference>
<evidence type="ECO:0000256" key="6">
    <source>
        <dbReference type="PROSITE-ProRule" id="PRU00552"/>
    </source>
</evidence>
<organism evidence="11 12">
    <name type="scientific">Mucilaginibacter antarcticus</name>
    <dbReference type="NCBI Taxonomy" id="1855725"/>
    <lineage>
        <taxon>Bacteria</taxon>
        <taxon>Pseudomonadati</taxon>
        <taxon>Bacteroidota</taxon>
        <taxon>Sphingobacteriia</taxon>
        <taxon>Sphingobacteriales</taxon>
        <taxon>Sphingobacteriaceae</taxon>
        <taxon>Mucilaginibacter</taxon>
    </lineage>
</organism>
<dbReference type="SMART" id="SM00487">
    <property type="entry name" value="DEXDc"/>
    <property type="match status" value="1"/>
</dbReference>
<proteinExistence type="inferred from homology"/>
<dbReference type="Pfam" id="PF00270">
    <property type="entry name" value="DEAD"/>
    <property type="match status" value="1"/>
</dbReference>
<dbReference type="RefSeq" id="WP_377128670.1">
    <property type="nucleotide sequence ID" value="NZ_JBHUHN010000001.1"/>
</dbReference>
<dbReference type="InterPro" id="IPR011545">
    <property type="entry name" value="DEAD/DEAH_box_helicase_dom"/>
</dbReference>
<dbReference type="GO" id="GO:0016787">
    <property type="term" value="F:hydrolase activity"/>
    <property type="evidence" value="ECO:0007669"/>
    <property type="project" value="UniProtKB-KW"/>
</dbReference>
<dbReference type="PANTHER" id="PTHR47959">
    <property type="entry name" value="ATP-DEPENDENT RNA HELICASE RHLE-RELATED"/>
    <property type="match status" value="1"/>
</dbReference>
<evidence type="ECO:0000256" key="7">
    <source>
        <dbReference type="RuleBase" id="RU000492"/>
    </source>
</evidence>
<dbReference type="Proteomes" id="UP001597601">
    <property type="component" value="Unassembled WGS sequence"/>
</dbReference>
<keyword evidence="1 7" id="KW-0547">Nucleotide-binding</keyword>
<dbReference type="PROSITE" id="PS51194">
    <property type="entry name" value="HELICASE_CTER"/>
    <property type="match status" value="1"/>
</dbReference>
<name>A0ABW5XTL5_9SPHI</name>
<dbReference type="InterPro" id="IPR014001">
    <property type="entry name" value="Helicase_ATP-bd"/>
</dbReference>
<evidence type="ECO:0000313" key="12">
    <source>
        <dbReference type="Proteomes" id="UP001597601"/>
    </source>
</evidence>
<dbReference type="CDD" id="cd18787">
    <property type="entry name" value="SF2_C_DEAD"/>
    <property type="match status" value="1"/>
</dbReference>
<dbReference type="InterPro" id="IPR000629">
    <property type="entry name" value="RNA-helicase_DEAD-box_CS"/>
</dbReference>
<dbReference type="GO" id="GO:0004386">
    <property type="term" value="F:helicase activity"/>
    <property type="evidence" value="ECO:0007669"/>
    <property type="project" value="UniProtKB-KW"/>
</dbReference>
<dbReference type="InterPro" id="IPR027417">
    <property type="entry name" value="P-loop_NTPase"/>
</dbReference>
<evidence type="ECO:0000256" key="3">
    <source>
        <dbReference type="ARBA" id="ARBA00022806"/>
    </source>
</evidence>
<dbReference type="CDD" id="cd00268">
    <property type="entry name" value="DEADc"/>
    <property type="match status" value="1"/>
</dbReference>
<dbReference type="SMART" id="SM00490">
    <property type="entry name" value="HELICc"/>
    <property type="match status" value="1"/>
</dbReference>
<gene>
    <name evidence="11" type="ORF">ACFSYC_13745</name>
</gene>
<feature type="short sequence motif" description="Q motif" evidence="6">
    <location>
        <begin position="1"/>
        <end position="29"/>
    </location>
</feature>
<sequence length="401" mass="45081">MTFQDFNFNPELTEGVTSMGYTTPTPIQGMAIPLILADKDLIACAQTGTGKTAAFLLPILEKIGRTEKSHTSTLILTPTRELAQQIDQQVEGLAYFTGISSIAIFGGGDGHIYEQQRRGIQNNVNIIIATPGRLMAHLQSGVLKLNKINHLILDEADRMLDMGFSDDIMRIIGYLPKERQTLLFSATMPGRIRNLAKSVLHNPEQISIAISQPAVGIDQQIYRLHDQQKTPLLQHLLKDGNYLSTIIFASRKEIVKSLYKELKAIRLHAEAFHSDLEQKEREEILLKFKNKQLPIVIGTDALSRGIDVEGIDLVINYDVPGDAEDYIHRIGRTARAATTGTAITFVNHRDERRLKAIEELMDRKVTQHPLPEHLLSIAEVKHEAKPNQNRNNRGNKRVWKK</sequence>
<comment type="similarity">
    <text evidence="5 7">Belongs to the DEAD box helicase family.</text>
</comment>
<feature type="domain" description="DEAD-box RNA helicase Q" evidence="10">
    <location>
        <begin position="1"/>
        <end position="29"/>
    </location>
</feature>
<dbReference type="PROSITE" id="PS00039">
    <property type="entry name" value="DEAD_ATP_HELICASE"/>
    <property type="match status" value="1"/>
</dbReference>
<evidence type="ECO:0000256" key="1">
    <source>
        <dbReference type="ARBA" id="ARBA00022741"/>
    </source>
</evidence>
<dbReference type="PROSITE" id="PS51192">
    <property type="entry name" value="HELICASE_ATP_BIND_1"/>
    <property type="match status" value="1"/>
</dbReference>
<evidence type="ECO:0000256" key="2">
    <source>
        <dbReference type="ARBA" id="ARBA00022801"/>
    </source>
</evidence>
<keyword evidence="12" id="KW-1185">Reference proteome</keyword>
<feature type="domain" description="Helicase ATP-binding" evidence="8">
    <location>
        <begin position="32"/>
        <end position="206"/>
    </location>
</feature>
<protein>
    <submittedName>
        <fullName evidence="11">DEAD/DEAH box helicase</fullName>
        <ecNumber evidence="11">3.6.4.-</ecNumber>
    </submittedName>
</protein>
<dbReference type="EC" id="3.6.4.-" evidence="11"/>
<feature type="domain" description="Helicase C-terminal" evidence="9">
    <location>
        <begin position="216"/>
        <end position="378"/>
    </location>
</feature>
<evidence type="ECO:0000259" key="8">
    <source>
        <dbReference type="PROSITE" id="PS51192"/>
    </source>
</evidence>
<accession>A0ABW5XTL5</accession>
<keyword evidence="2 7" id="KW-0378">Hydrolase</keyword>
<dbReference type="InterPro" id="IPR050079">
    <property type="entry name" value="DEAD_box_RNA_helicase"/>
</dbReference>
<reference evidence="12" key="1">
    <citation type="journal article" date="2019" name="Int. J. Syst. Evol. Microbiol.">
        <title>The Global Catalogue of Microorganisms (GCM) 10K type strain sequencing project: providing services to taxonomists for standard genome sequencing and annotation.</title>
        <authorList>
            <consortium name="The Broad Institute Genomics Platform"/>
            <consortium name="The Broad Institute Genome Sequencing Center for Infectious Disease"/>
            <person name="Wu L."/>
            <person name="Ma J."/>
        </authorList>
    </citation>
    <scope>NUCLEOTIDE SEQUENCE [LARGE SCALE GENOMIC DNA]</scope>
    <source>
        <strain evidence="12">KCTC 52232</strain>
    </source>
</reference>
<evidence type="ECO:0000313" key="11">
    <source>
        <dbReference type="EMBL" id="MFD2865757.1"/>
    </source>
</evidence>
<evidence type="ECO:0000259" key="10">
    <source>
        <dbReference type="PROSITE" id="PS51195"/>
    </source>
</evidence>
<dbReference type="EMBL" id="JBHUON010000017">
    <property type="protein sequence ID" value="MFD2865757.1"/>
    <property type="molecule type" value="Genomic_DNA"/>
</dbReference>
<dbReference type="Gene3D" id="3.40.50.300">
    <property type="entry name" value="P-loop containing nucleotide triphosphate hydrolases"/>
    <property type="match status" value="2"/>
</dbReference>
<evidence type="ECO:0000256" key="5">
    <source>
        <dbReference type="ARBA" id="ARBA00038437"/>
    </source>
</evidence>
<dbReference type="PROSITE" id="PS51195">
    <property type="entry name" value="Q_MOTIF"/>
    <property type="match status" value="1"/>
</dbReference>
<dbReference type="Pfam" id="PF00271">
    <property type="entry name" value="Helicase_C"/>
    <property type="match status" value="1"/>
</dbReference>
<evidence type="ECO:0000256" key="4">
    <source>
        <dbReference type="ARBA" id="ARBA00022840"/>
    </source>
</evidence>
<dbReference type="InterPro" id="IPR044742">
    <property type="entry name" value="DEAD/DEAH_RhlB"/>
</dbReference>
<dbReference type="InterPro" id="IPR001650">
    <property type="entry name" value="Helicase_C-like"/>
</dbReference>
<keyword evidence="4 7" id="KW-0067">ATP-binding</keyword>
<evidence type="ECO:0000259" key="9">
    <source>
        <dbReference type="PROSITE" id="PS51194"/>
    </source>
</evidence>
<keyword evidence="3 7" id="KW-0347">Helicase</keyword>
<dbReference type="PANTHER" id="PTHR47959:SF13">
    <property type="entry name" value="ATP-DEPENDENT RNA HELICASE RHLE"/>
    <property type="match status" value="1"/>
</dbReference>
<comment type="caution">
    <text evidence="11">The sequence shown here is derived from an EMBL/GenBank/DDBJ whole genome shotgun (WGS) entry which is preliminary data.</text>
</comment>
<dbReference type="SUPFAM" id="SSF52540">
    <property type="entry name" value="P-loop containing nucleoside triphosphate hydrolases"/>
    <property type="match status" value="1"/>
</dbReference>